<dbReference type="Pfam" id="PF00045">
    <property type="entry name" value="Hemopexin"/>
    <property type="match status" value="2"/>
</dbReference>
<protein>
    <recommendedName>
        <fullName evidence="4">Hemopexin</fullName>
    </recommendedName>
</protein>
<dbReference type="InterPro" id="IPR018487">
    <property type="entry name" value="Hemopexin-like_repeat"/>
</dbReference>
<dbReference type="OrthoDB" id="9781691at2"/>
<dbReference type="EMBL" id="JPOS01000010">
    <property type="protein sequence ID" value="KGE89347.1"/>
    <property type="molecule type" value="Genomic_DNA"/>
</dbReference>
<dbReference type="AlphaFoldDB" id="A0A098SEH5"/>
<keyword evidence="1" id="KW-0732">Signal</keyword>
<evidence type="ECO:0008006" key="4">
    <source>
        <dbReference type="Google" id="ProtNLM"/>
    </source>
</evidence>
<dbReference type="InterPro" id="IPR036375">
    <property type="entry name" value="Hemopexin-like_dom_sf"/>
</dbReference>
<dbReference type="SMART" id="SM00120">
    <property type="entry name" value="HX"/>
    <property type="match status" value="8"/>
</dbReference>
<dbReference type="Gene3D" id="2.110.10.10">
    <property type="entry name" value="Hemopexin-like domain"/>
    <property type="match status" value="4"/>
</dbReference>
<dbReference type="SUPFAM" id="SSF50923">
    <property type="entry name" value="Hemopexin-like domain"/>
    <property type="match status" value="3"/>
</dbReference>
<accession>A0A098SEH5</accession>
<dbReference type="InterPro" id="IPR051298">
    <property type="entry name" value="Heme_transport/Cell_adhesion"/>
</dbReference>
<dbReference type="PANTHER" id="PTHR22917">
    <property type="entry name" value="HEMOPEXIN DOMAIN-CONTAINING PROTEIN"/>
    <property type="match status" value="1"/>
</dbReference>
<dbReference type="STRING" id="1524460.IX84_03230"/>
<proteinExistence type="predicted"/>
<dbReference type="RefSeq" id="WP_044216454.1">
    <property type="nucleotide sequence ID" value="NZ_JPOS01000010.1"/>
</dbReference>
<comment type="caution">
    <text evidence="2">The sequence shown here is derived from an EMBL/GenBank/DDBJ whole genome shotgun (WGS) entry which is preliminary data.</text>
</comment>
<organism evidence="2 3">
    <name type="scientific">Phaeodactylibacter xiamenensis</name>
    <dbReference type="NCBI Taxonomy" id="1524460"/>
    <lineage>
        <taxon>Bacteria</taxon>
        <taxon>Pseudomonadati</taxon>
        <taxon>Bacteroidota</taxon>
        <taxon>Saprospiria</taxon>
        <taxon>Saprospirales</taxon>
        <taxon>Haliscomenobacteraceae</taxon>
        <taxon>Phaeodactylibacter</taxon>
    </lineage>
</organism>
<dbReference type="PANTHER" id="PTHR22917:SF6">
    <property type="entry name" value="EG:8D8.2 PROTEIN-RELATED"/>
    <property type="match status" value="1"/>
</dbReference>
<name>A0A098SEH5_9BACT</name>
<sequence>MCKPSRFHHDSFLDNFDVQSETKPELLNGIPAEFQSGLDAVLQGTDGNTYFFKGDRCYNRLLEKAYPLADEWGRPEINVQLDEGIDAILVGKDQKLYVFSGGQYQTYKLPLEDKGPELSDKLYAESYPHSIAEDFGLESVVLAYADGEYTHFFGKPDENGVQLHLVITGEEYDIESSRAYYESDISWWNIPEEYISEGFDTIEAVLFEEDNMYLINNNEFIQYNKAEDYWSFPKPLQRIYPELPEPNEDFGTVRTAFTANNQRTYFFSKHTFLSINKEGQKEGAPLKIKEYWGKIKNNLQERKGLEAAFVFDNNTYLFSGDQYVRYSGFDYEFIDPDYPKPILGNLRMEPGFKLLPELFEEVLEEMFVDGAGQFDEVISNGRNLYIFIGDDLHVFANDKTAELDLSQLTKAKNHLLSGKKVDAAIHSGDKEMILFSGDQFYFYTDEKGELTLKEGYPKDIYPNLEQDYGFAIPNSFRDGIDAGCSLNDYSVCFFKGKDFWFSETGSSTPIPIKDNWGKIHNNFQEAPTGVDAVMHGLDGFIYAFKGDQFVRYSDFNNEYVDTGYPKPLEGHWGGMAYHMPPEQIKVDSAFSFEQKSYLCFNGSGMVQYVRFSDPTYQRMDDLYPRGAWYHWRSRADYYLIDIKTIADFKALSDKFADKSYTLTDFVNAVTGLKEQPYAALAETFGEDLDKVQWLKRNNAFLTVQGRYETRFNMEAVLKMYEIFRLCAKVGHSPEALYESLWLKLFDTMNDLDKFNDVLPFVSPEVIETTAHFQRFPLWHLRP</sequence>
<evidence type="ECO:0000256" key="1">
    <source>
        <dbReference type="ARBA" id="ARBA00022729"/>
    </source>
</evidence>
<evidence type="ECO:0000313" key="2">
    <source>
        <dbReference type="EMBL" id="KGE89347.1"/>
    </source>
</evidence>
<dbReference type="Proteomes" id="UP000029736">
    <property type="component" value="Unassembled WGS sequence"/>
</dbReference>
<keyword evidence="3" id="KW-1185">Reference proteome</keyword>
<evidence type="ECO:0000313" key="3">
    <source>
        <dbReference type="Proteomes" id="UP000029736"/>
    </source>
</evidence>
<dbReference type="PROSITE" id="PS51642">
    <property type="entry name" value="HEMOPEXIN_2"/>
    <property type="match status" value="3"/>
</dbReference>
<reference evidence="2 3" key="1">
    <citation type="journal article" date="2014" name="Int. J. Syst. Evol. Microbiol.">
        <title>Phaeodactylibacter xiamenensis gen. nov., sp. nov., a member of the family Saprospiraceae isolated from the marine alga Phaeodactylum tricornutum.</title>
        <authorList>
            <person name="Chen Z.Jr."/>
            <person name="Lei X."/>
            <person name="Lai Q."/>
            <person name="Li Y."/>
            <person name="Zhang B."/>
            <person name="Zhang J."/>
            <person name="Zhang H."/>
            <person name="Yang L."/>
            <person name="Zheng W."/>
            <person name="Tian Y."/>
            <person name="Yu Z."/>
            <person name="Xu H.Jr."/>
            <person name="Zheng T."/>
        </authorList>
    </citation>
    <scope>NUCLEOTIDE SEQUENCE [LARGE SCALE GENOMIC DNA]</scope>
    <source>
        <strain evidence="2 3">KD52</strain>
    </source>
</reference>
<gene>
    <name evidence="2" type="ORF">IX84_03230</name>
</gene>